<comment type="caution">
    <text evidence="1">The sequence shown here is derived from an EMBL/GenBank/DDBJ whole genome shotgun (WGS) entry which is preliminary data.</text>
</comment>
<evidence type="ECO:0000313" key="1">
    <source>
        <dbReference type="EMBL" id="GAH61056.1"/>
    </source>
</evidence>
<proteinExistence type="predicted"/>
<organism evidence="1">
    <name type="scientific">marine sediment metagenome</name>
    <dbReference type="NCBI Taxonomy" id="412755"/>
    <lineage>
        <taxon>unclassified sequences</taxon>
        <taxon>metagenomes</taxon>
        <taxon>ecological metagenomes</taxon>
    </lineage>
</organism>
<dbReference type="AlphaFoldDB" id="X1GT41"/>
<dbReference type="EMBL" id="BARU01020214">
    <property type="protein sequence ID" value="GAH61056.1"/>
    <property type="molecule type" value="Genomic_DNA"/>
</dbReference>
<feature type="non-terminal residue" evidence="1">
    <location>
        <position position="1"/>
    </location>
</feature>
<sequence>VKALGDGIGNLLLGVDTIDNVLANLDEICGYK</sequence>
<name>X1GT41_9ZZZZ</name>
<reference evidence="1" key="1">
    <citation type="journal article" date="2014" name="Front. Microbiol.">
        <title>High frequency of phylogenetically diverse reductive dehalogenase-homologous genes in deep subseafloor sedimentary metagenomes.</title>
        <authorList>
            <person name="Kawai M."/>
            <person name="Futagami T."/>
            <person name="Toyoda A."/>
            <person name="Takaki Y."/>
            <person name="Nishi S."/>
            <person name="Hori S."/>
            <person name="Arai W."/>
            <person name="Tsubouchi T."/>
            <person name="Morono Y."/>
            <person name="Uchiyama I."/>
            <person name="Ito T."/>
            <person name="Fujiyama A."/>
            <person name="Inagaki F."/>
            <person name="Takami H."/>
        </authorList>
    </citation>
    <scope>NUCLEOTIDE SEQUENCE</scope>
    <source>
        <strain evidence="1">Expedition CK06-06</strain>
    </source>
</reference>
<gene>
    <name evidence="1" type="ORF">S03H2_33223</name>
</gene>
<protein>
    <submittedName>
        <fullName evidence="1">Uncharacterized protein</fullName>
    </submittedName>
</protein>
<accession>X1GT41</accession>